<dbReference type="AlphaFoldDB" id="A0A1S6QCK4"/>
<evidence type="ECO:0000313" key="5">
    <source>
        <dbReference type="EMBL" id="AQV13631.1"/>
    </source>
</evidence>
<keyword evidence="3" id="KW-0408">Iron</keyword>
<protein>
    <submittedName>
        <fullName evidence="5">Hemerythrin</fullName>
    </submittedName>
</protein>
<dbReference type="NCBIfam" id="TIGR02481">
    <property type="entry name" value="hemeryth_dom"/>
    <property type="match status" value="1"/>
</dbReference>
<evidence type="ECO:0000256" key="2">
    <source>
        <dbReference type="ARBA" id="ARBA00022723"/>
    </source>
</evidence>
<feature type="domain" description="Hemerythrin-like" evidence="4">
    <location>
        <begin position="19"/>
        <end position="118"/>
    </location>
</feature>
<dbReference type="CDD" id="cd12107">
    <property type="entry name" value="Hemerythrin"/>
    <property type="match status" value="1"/>
</dbReference>
<dbReference type="GO" id="GO:0005506">
    <property type="term" value="F:iron ion binding"/>
    <property type="evidence" value="ECO:0007669"/>
    <property type="project" value="InterPro"/>
</dbReference>
<name>A0A1S6QCK4_EUNPE</name>
<accession>A0A1S6QCK4</accession>
<evidence type="ECO:0000256" key="1">
    <source>
        <dbReference type="ARBA" id="ARBA00010587"/>
    </source>
</evidence>
<comment type="similarity">
    <text evidence="1">Belongs to the hemerythrin family.</text>
</comment>
<dbReference type="InterPro" id="IPR012827">
    <property type="entry name" value="Hemerythrin_metal-bd"/>
</dbReference>
<proteinExistence type="evidence at transcript level"/>
<reference evidence="5" key="1">
    <citation type="submission" date="2016-10" db="EMBL/GenBank/DDBJ databases">
        <title>Discovery and evolution of novel hemerythrin genes in annelid worms.</title>
        <authorList>
            <person name="Costa-Paiva E.M."/>
            <person name="Whelan N.V."/>
            <person name="Waits D.S."/>
            <person name="Santos S."/>
            <person name="Schrago C.G."/>
            <person name="Halanych K.M."/>
        </authorList>
    </citation>
    <scope>NUCLEOTIDE SEQUENCE</scope>
</reference>
<dbReference type="InterPro" id="IPR002063">
    <property type="entry name" value="Haemerythrin"/>
</dbReference>
<dbReference type="InterPro" id="IPR012312">
    <property type="entry name" value="Hemerythrin-like"/>
</dbReference>
<dbReference type="PANTHER" id="PTHR37164">
    <property type="entry name" value="BACTERIOHEMERYTHRIN"/>
    <property type="match status" value="1"/>
</dbReference>
<dbReference type="InterPro" id="IPR050669">
    <property type="entry name" value="Hemerythrin"/>
</dbReference>
<dbReference type="SUPFAM" id="SSF47188">
    <property type="entry name" value="Hemerythrin-like"/>
    <property type="match status" value="1"/>
</dbReference>
<dbReference type="InterPro" id="IPR035938">
    <property type="entry name" value="Hemerythrin-like_sf"/>
</dbReference>
<keyword evidence="2" id="KW-0479">Metal-binding</keyword>
<dbReference type="Pfam" id="PF01814">
    <property type="entry name" value="Hemerythrin"/>
    <property type="match status" value="1"/>
</dbReference>
<organism evidence="5">
    <name type="scientific">Eunice pennata</name>
    <name type="common">Polychaete worm</name>
    <name type="synonym">Nereis pennata</name>
    <dbReference type="NCBI Taxonomy" id="167814"/>
    <lineage>
        <taxon>Eukaryota</taxon>
        <taxon>Metazoa</taxon>
        <taxon>Spiralia</taxon>
        <taxon>Lophotrochozoa</taxon>
        <taxon>Annelida</taxon>
        <taxon>Polychaeta</taxon>
        <taxon>Errantia</taxon>
        <taxon>Eunicida</taxon>
        <taxon>Eunicidae</taxon>
        <taxon>Eunice</taxon>
    </lineage>
</organism>
<dbReference type="EMBL" id="KY007333">
    <property type="protein sequence ID" value="AQV13631.1"/>
    <property type="molecule type" value="mRNA"/>
</dbReference>
<dbReference type="PRINTS" id="PR00186">
    <property type="entry name" value="HEMERYTHRIN"/>
</dbReference>
<evidence type="ECO:0000256" key="3">
    <source>
        <dbReference type="ARBA" id="ARBA00023004"/>
    </source>
</evidence>
<sequence>MAPKIPHPFEWNSDFEVFYKDLDEQHQGLFKGIHDCQQSPGDAGLVHTLKDRVATHFRHEEAKMDKSGYKCEGHKDAHHGFEATLDKWSMPVSDGNISGAMKWLVEHICGTDFKYKGQLK</sequence>
<dbReference type="Gene3D" id="1.20.120.50">
    <property type="entry name" value="Hemerythrin-like"/>
    <property type="match status" value="1"/>
</dbReference>
<dbReference type="PANTHER" id="PTHR37164:SF1">
    <property type="entry name" value="BACTERIOHEMERYTHRIN"/>
    <property type="match status" value="1"/>
</dbReference>
<evidence type="ECO:0000259" key="4">
    <source>
        <dbReference type="Pfam" id="PF01814"/>
    </source>
</evidence>